<dbReference type="Pfam" id="PF13563">
    <property type="entry name" value="2_5_RNA_ligase2"/>
    <property type="match status" value="1"/>
</dbReference>
<keyword evidence="2" id="KW-1185">Reference proteome</keyword>
<comment type="caution">
    <text evidence="1">The sequence shown here is derived from an EMBL/GenBank/DDBJ whole genome shotgun (WGS) entry which is preliminary data.</text>
</comment>
<dbReference type="SUPFAM" id="SSF55144">
    <property type="entry name" value="LigT-like"/>
    <property type="match status" value="1"/>
</dbReference>
<dbReference type="InterPro" id="IPR050580">
    <property type="entry name" value="2H_phosphoesterase_YjcG-like"/>
</dbReference>
<dbReference type="Gene3D" id="3.90.1140.10">
    <property type="entry name" value="Cyclic phosphodiesterase"/>
    <property type="match status" value="1"/>
</dbReference>
<organism evidence="1 2">
    <name type="scientific">Fodinicola feengrottensis</name>
    <dbReference type="NCBI Taxonomy" id="435914"/>
    <lineage>
        <taxon>Bacteria</taxon>
        <taxon>Bacillati</taxon>
        <taxon>Actinomycetota</taxon>
        <taxon>Actinomycetes</taxon>
        <taxon>Mycobacteriales</taxon>
        <taxon>Fodinicola</taxon>
    </lineage>
</organism>
<dbReference type="GO" id="GO:0016874">
    <property type="term" value="F:ligase activity"/>
    <property type="evidence" value="ECO:0007669"/>
    <property type="project" value="UniProtKB-KW"/>
</dbReference>
<dbReference type="RefSeq" id="WP_163572959.1">
    <property type="nucleotide sequence ID" value="NZ_BAAANY010000014.1"/>
</dbReference>
<dbReference type="EMBL" id="BAAANY010000014">
    <property type="protein sequence ID" value="GAA1686086.1"/>
    <property type="molecule type" value="Genomic_DNA"/>
</dbReference>
<gene>
    <name evidence="1" type="ORF">GCM10009765_39290</name>
</gene>
<evidence type="ECO:0000313" key="1">
    <source>
        <dbReference type="EMBL" id="GAA1686086.1"/>
    </source>
</evidence>
<protein>
    <submittedName>
        <fullName evidence="1">2'-5' RNA ligase family protein</fullName>
    </submittedName>
</protein>
<accession>A0ABN2HE74</accession>
<evidence type="ECO:0000313" key="2">
    <source>
        <dbReference type="Proteomes" id="UP001500618"/>
    </source>
</evidence>
<sequence length="175" mass="19102">MTQAAAVRTIGVAISIPEPWGALLDAHRAASGDPLAPSVPAHVTLLPPTEIPEAQVEEVRAHLRSVAAEHSPFELHLRGSGTFRPVTSVVFVGVARGISECELLESAIRGGPLRRDLHFPYHPHVTVAHDVDEASLDRVYEKLADFDARFRVGGFTLYTHGTDGQWRPEENFPFA</sequence>
<dbReference type="PANTHER" id="PTHR40037:SF1">
    <property type="entry name" value="PHOSPHOESTERASE SAOUHSC_00951-RELATED"/>
    <property type="match status" value="1"/>
</dbReference>
<dbReference type="Proteomes" id="UP001500618">
    <property type="component" value="Unassembled WGS sequence"/>
</dbReference>
<dbReference type="InterPro" id="IPR009097">
    <property type="entry name" value="Cyclic_Pdiesterase"/>
</dbReference>
<reference evidence="2" key="1">
    <citation type="journal article" date="2019" name="Int. J. Syst. Evol. Microbiol.">
        <title>The Global Catalogue of Microorganisms (GCM) 10K type strain sequencing project: providing services to taxonomists for standard genome sequencing and annotation.</title>
        <authorList>
            <consortium name="The Broad Institute Genomics Platform"/>
            <consortium name="The Broad Institute Genome Sequencing Center for Infectious Disease"/>
            <person name="Wu L."/>
            <person name="Ma J."/>
        </authorList>
    </citation>
    <scope>NUCLEOTIDE SEQUENCE [LARGE SCALE GENOMIC DNA]</scope>
    <source>
        <strain evidence="2">JCM 14718</strain>
    </source>
</reference>
<dbReference type="PANTHER" id="PTHR40037">
    <property type="entry name" value="PHOSPHOESTERASE YJCG-RELATED"/>
    <property type="match status" value="1"/>
</dbReference>
<proteinExistence type="predicted"/>
<name>A0ABN2HE74_9ACTN</name>
<keyword evidence="1" id="KW-0436">Ligase</keyword>